<evidence type="ECO:0000256" key="1">
    <source>
        <dbReference type="ARBA" id="ARBA00010687"/>
    </source>
</evidence>
<evidence type="ECO:0000256" key="4">
    <source>
        <dbReference type="RuleBase" id="RU361192"/>
    </source>
</evidence>
<dbReference type="Pfam" id="PF07745">
    <property type="entry name" value="Glyco_hydro_53"/>
    <property type="match status" value="1"/>
</dbReference>
<dbReference type="InterPro" id="IPR013783">
    <property type="entry name" value="Ig-like_fold"/>
</dbReference>
<dbReference type="InterPro" id="IPR008979">
    <property type="entry name" value="Galactose-bd-like_sf"/>
</dbReference>
<evidence type="ECO:0000256" key="5">
    <source>
        <dbReference type="SAM" id="MobiDB-lite"/>
    </source>
</evidence>
<evidence type="ECO:0000256" key="3">
    <source>
        <dbReference type="ARBA" id="ARBA00023295"/>
    </source>
</evidence>
<keyword evidence="9" id="KW-1185">Reference proteome</keyword>
<feature type="domain" description="SLH" evidence="7">
    <location>
        <begin position="1380"/>
        <end position="1443"/>
    </location>
</feature>
<evidence type="ECO:0000313" key="9">
    <source>
        <dbReference type="Proteomes" id="UP000553776"/>
    </source>
</evidence>
<feature type="region of interest" description="Disordered" evidence="5">
    <location>
        <begin position="1004"/>
        <end position="1032"/>
    </location>
</feature>
<comment type="caution">
    <text evidence="8">The sequence shown here is derived from an EMBL/GenBank/DDBJ whole genome shotgun (WGS) entry which is preliminary data.</text>
</comment>
<dbReference type="GO" id="GO:0031218">
    <property type="term" value="F:arabinogalactan endo-1,4-beta-galactosidase activity"/>
    <property type="evidence" value="ECO:0007669"/>
    <property type="project" value="UniProtKB-EC"/>
</dbReference>
<comment type="catalytic activity">
    <reaction evidence="4">
        <text>The enzyme specifically hydrolyzes (1-&gt;4)-beta-D-galactosidic linkages in type I arabinogalactans.</text>
        <dbReference type="EC" id="3.2.1.89"/>
    </reaction>
</comment>
<dbReference type="InterPro" id="IPR001119">
    <property type="entry name" value="SLH_dom"/>
</dbReference>
<dbReference type="InterPro" id="IPR003961">
    <property type="entry name" value="FN3_dom"/>
</dbReference>
<dbReference type="Gene3D" id="3.20.20.80">
    <property type="entry name" value="Glycosidases"/>
    <property type="match status" value="1"/>
</dbReference>
<feature type="domain" description="Fibronectin type-III" evidence="6">
    <location>
        <begin position="922"/>
        <end position="1009"/>
    </location>
</feature>
<feature type="domain" description="SLH" evidence="7">
    <location>
        <begin position="1233"/>
        <end position="1311"/>
    </location>
</feature>
<dbReference type="Gene3D" id="2.60.120.260">
    <property type="entry name" value="Galactose-binding domain-like"/>
    <property type="match status" value="2"/>
</dbReference>
<organism evidence="8 9">
    <name type="scientific">Cohnella xylanilytica</name>
    <dbReference type="NCBI Taxonomy" id="557555"/>
    <lineage>
        <taxon>Bacteria</taxon>
        <taxon>Bacillati</taxon>
        <taxon>Bacillota</taxon>
        <taxon>Bacilli</taxon>
        <taxon>Bacillales</taxon>
        <taxon>Paenibacillaceae</taxon>
        <taxon>Cohnella</taxon>
    </lineage>
</organism>
<dbReference type="InterPro" id="IPR036116">
    <property type="entry name" value="FN3_sf"/>
</dbReference>
<proteinExistence type="inferred from homology"/>
<dbReference type="Proteomes" id="UP000553776">
    <property type="component" value="Unassembled WGS sequence"/>
</dbReference>
<keyword evidence="3 4" id="KW-0326">Glycosidase</keyword>
<dbReference type="PROSITE" id="PS51272">
    <property type="entry name" value="SLH"/>
    <property type="match status" value="3"/>
</dbReference>
<dbReference type="GO" id="GO:0015926">
    <property type="term" value="F:glucosidase activity"/>
    <property type="evidence" value="ECO:0007669"/>
    <property type="project" value="InterPro"/>
</dbReference>
<dbReference type="SUPFAM" id="SSF49265">
    <property type="entry name" value="Fibronectin type III"/>
    <property type="match status" value="2"/>
</dbReference>
<name>A0A841TXD4_9BACL</name>
<feature type="domain" description="Fibronectin type-III" evidence="6">
    <location>
        <begin position="242"/>
        <end position="327"/>
    </location>
</feature>
<evidence type="ECO:0000256" key="2">
    <source>
        <dbReference type="ARBA" id="ARBA00022801"/>
    </source>
</evidence>
<dbReference type="EC" id="3.2.1.89" evidence="4"/>
<protein>
    <recommendedName>
        <fullName evidence="4">Arabinogalactan endo-beta-1,4-galactanase</fullName>
        <ecNumber evidence="4">3.2.1.89</ecNumber>
    </recommendedName>
</protein>
<evidence type="ECO:0000313" key="8">
    <source>
        <dbReference type="EMBL" id="MBB6693227.1"/>
    </source>
</evidence>
<dbReference type="SUPFAM" id="SSF49785">
    <property type="entry name" value="Galactose-binding domain-like"/>
    <property type="match status" value="1"/>
</dbReference>
<reference evidence="8 9" key="1">
    <citation type="submission" date="2020-08" db="EMBL/GenBank/DDBJ databases">
        <title>Cohnella phylogeny.</title>
        <authorList>
            <person name="Dunlap C."/>
        </authorList>
    </citation>
    <scope>NUCLEOTIDE SEQUENCE [LARGE SCALE GENOMIC DNA]</scope>
    <source>
        <strain evidence="8 9">DSM 25239</strain>
    </source>
</reference>
<feature type="domain" description="SLH" evidence="7">
    <location>
        <begin position="1446"/>
        <end position="1506"/>
    </location>
</feature>
<dbReference type="GO" id="GO:0045490">
    <property type="term" value="P:pectin catabolic process"/>
    <property type="evidence" value="ECO:0007669"/>
    <property type="project" value="TreeGrafter"/>
</dbReference>
<feature type="region of interest" description="Disordered" evidence="5">
    <location>
        <begin position="1308"/>
        <end position="1377"/>
    </location>
</feature>
<dbReference type="Pfam" id="PF07532">
    <property type="entry name" value="Big_4"/>
    <property type="match status" value="1"/>
</dbReference>
<dbReference type="PROSITE" id="PS50853">
    <property type="entry name" value="FN3"/>
    <property type="match status" value="2"/>
</dbReference>
<dbReference type="InterPro" id="IPR011081">
    <property type="entry name" value="Big_4"/>
</dbReference>
<feature type="compositionally biased region" description="Low complexity" evidence="5">
    <location>
        <begin position="1308"/>
        <end position="1355"/>
    </location>
</feature>
<dbReference type="SUPFAM" id="SSF51445">
    <property type="entry name" value="(Trans)glycosidases"/>
    <property type="match status" value="1"/>
</dbReference>
<dbReference type="InterPro" id="IPR017853">
    <property type="entry name" value="GH"/>
</dbReference>
<dbReference type="PANTHER" id="PTHR34983">
    <property type="entry name" value="ARABINOGALACTAN ENDO-BETA-1,4-GALACTANASE A"/>
    <property type="match status" value="1"/>
</dbReference>
<sequence length="1506" mass="154964">MRLIARLEERAKERAKGRTGSVRASIAKKIASAVIAATLAFGGVLPSLPGAGAAAGRAEAADAGTGTEAARTDIDAAATAVNANLAVNPGFEDSAGDWSGWTYEGTAGALTIKTDTPSSNNVRSGERSASYWSAGDYQFKLYQTITGLENGEYALKAWSSGDPGNRSLRLFADGFGGEKRSTPIDNSGWGTISSYTVDHIQVTNGQATIGFEVDSVGGKWGFFDDVEFYRMADPGAAPTWAADKSLTVESVASRGAALKWSGATDGTGVTQYRVYLNGQLKATTSSASSRLTGLAPGTAYTVKVEAGDAAGLWSEDGPEAAFETPEAGGSEEFIKGADISTLQAIEDAGGKYYENGQEKDLLAILKDRGVNYIRLRLWNDPVEADGYNDKAHVIEMAKRVKEAGLKLLLDFHYSDFWADPGKQVKPAAWSSLGYDELKKAVYDYTTEVLGELEAEGAYPDMVQVGNEINSGMLLPDGSVSDYDKLAGLLAEGIRGVRDTTPPGQETKVMLHLAEGGNNGVFRGFFDAMTQRNVDFDVIGFSYYPFWHGTLGQLKNNLNDIAARYGKEVVVAETSYGYTLADGDGWANSFGQAEADEAGFPATVEGQKRLVTTVMNTVAHVPDGLGLGVFYWEPAWIPVPKNAKGEYQAGWKSKEGNAWDNQAMFDFKGNALDSLDAFAFEPGDLPDVLPVSVKAPEGVTVPANASVEEASARLPESVDVLFNEGSFRAVPVAWSAIDPEALTRIGTFELTGTVQDIGETVRIAVTVSAYKNVLGNPGFEEDYDFGGWTLTGTPGAAKVKEDSGNAYSGTHAVNYYAASDFAFELAQKATGLVNGRYVLKARVSGGGGERSLRLFASGLGGEPATGDNVANTGWKNWNEPALAFDVTNGEATVGLAADAPGGTWGWIDDFELYREVAVPEWRTDKKLAASSVGARKLKLEWSGVANPEGLAGYKIYADGRKIATVGGAATSYEVTGLAPKTSYAFKVEASYDGAVWTSTGPEVTVKTASSSGGGGSGPTTEEPAGGKGEGAGVGGGVFEVAESDLLAGEGDAAIVRVPAGAGTVRLPAQASALLNGRALDLRADGIEVRIPAALLKRLGEKLGANASEGANGDKAAAGAISWRMEPLGKTGAESLRASLAAGMGASVRTVGGAYEFALSIASADGKKSEALTEFAEPVVIRLAADPTADAVATGIYTAPADAAGGTPLYVGGKLRDGMYETAVVRPGRYVLAEANKTFADVGAGHWASEAIRLLAARQAAKGVGIAGGVGGVSGAGGVDGDKFEPSRAVTRAEFAALLVRILGSQAGADSGASAGTGESAAAAAPGESGASADEAAPGESGANAGEAAPGESGAGADETTPGMSGTSAGEAVPGAGGANASAQAFADVPADAWYAAEVAAAAKMGLANGRDGRTFDPNGAITREEMAAMAVKAAALLGGRELPAAGAAGFADAAAISPWAERYVAAAAEWKLAQGRGQGLFAPQGTVTRAEAAQIAANLLRLADSGQ</sequence>
<accession>A0A841TXD4</accession>
<dbReference type="EMBL" id="JACJVR010000068">
    <property type="protein sequence ID" value="MBB6693227.1"/>
    <property type="molecule type" value="Genomic_DNA"/>
</dbReference>
<dbReference type="RefSeq" id="WP_185137203.1">
    <property type="nucleotide sequence ID" value="NZ_JACJVR010000068.1"/>
</dbReference>
<gene>
    <name evidence="8" type="ORF">H7B90_17625</name>
</gene>
<evidence type="ECO:0000259" key="7">
    <source>
        <dbReference type="PROSITE" id="PS51272"/>
    </source>
</evidence>
<dbReference type="Pfam" id="PF00041">
    <property type="entry name" value="fn3"/>
    <property type="match status" value="2"/>
</dbReference>
<keyword evidence="2 4" id="KW-0378">Hydrolase</keyword>
<dbReference type="InterPro" id="IPR011683">
    <property type="entry name" value="Glyco_hydro_53"/>
</dbReference>
<comment type="similarity">
    <text evidence="1 4">Belongs to the glycosyl hydrolase 53 family.</text>
</comment>
<dbReference type="SMART" id="SM00060">
    <property type="entry name" value="FN3"/>
    <property type="match status" value="2"/>
</dbReference>
<dbReference type="Gene3D" id="2.60.40.10">
    <property type="entry name" value="Immunoglobulins"/>
    <property type="match status" value="2"/>
</dbReference>
<evidence type="ECO:0000259" key="6">
    <source>
        <dbReference type="PROSITE" id="PS50853"/>
    </source>
</evidence>
<dbReference type="CDD" id="cd00063">
    <property type="entry name" value="FN3"/>
    <property type="match status" value="2"/>
</dbReference>
<dbReference type="PANTHER" id="PTHR34983:SF2">
    <property type="entry name" value="ENDO-BETA-1,4-GALACTANASE"/>
    <property type="match status" value="1"/>
</dbReference>
<dbReference type="Pfam" id="PF00395">
    <property type="entry name" value="SLH"/>
    <property type="match status" value="2"/>
</dbReference>